<name>A0A0L8FK15_OCTBM</name>
<proteinExistence type="predicted"/>
<dbReference type="OrthoDB" id="10437574at2759"/>
<gene>
    <name evidence="3" type="ORF">OCBIM_22017681mg</name>
</gene>
<dbReference type="EMBL" id="KQ430417">
    <property type="protein sequence ID" value="KOF64165.1"/>
    <property type="molecule type" value="Genomic_DNA"/>
</dbReference>
<evidence type="ECO:0000313" key="3">
    <source>
        <dbReference type="EMBL" id="KOF64165.1"/>
    </source>
</evidence>
<feature type="transmembrane region" description="Helical" evidence="2">
    <location>
        <begin position="186"/>
        <end position="204"/>
    </location>
</feature>
<evidence type="ECO:0000256" key="2">
    <source>
        <dbReference type="SAM" id="Phobius"/>
    </source>
</evidence>
<feature type="transmembrane region" description="Helical" evidence="2">
    <location>
        <begin position="210"/>
        <end position="232"/>
    </location>
</feature>
<keyword evidence="2" id="KW-1133">Transmembrane helix</keyword>
<feature type="transmembrane region" description="Helical" evidence="2">
    <location>
        <begin position="151"/>
        <end position="174"/>
    </location>
</feature>
<feature type="compositionally biased region" description="Polar residues" evidence="1">
    <location>
        <begin position="58"/>
        <end position="68"/>
    </location>
</feature>
<dbReference type="AlphaFoldDB" id="A0A0L8FK15"/>
<feature type="compositionally biased region" description="Gly residues" evidence="1">
    <location>
        <begin position="28"/>
        <end position="37"/>
    </location>
</feature>
<feature type="region of interest" description="Disordered" evidence="1">
    <location>
        <begin position="1"/>
        <end position="73"/>
    </location>
</feature>
<evidence type="ECO:0000256" key="1">
    <source>
        <dbReference type="SAM" id="MobiDB-lite"/>
    </source>
</evidence>
<reference evidence="3" key="1">
    <citation type="submission" date="2015-07" db="EMBL/GenBank/DDBJ databases">
        <title>MeaNS - Measles Nucleotide Surveillance Program.</title>
        <authorList>
            <person name="Tran T."/>
            <person name="Druce J."/>
        </authorList>
    </citation>
    <scope>NUCLEOTIDE SEQUENCE</scope>
    <source>
        <strain evidence="3">UCB-OBI-ISO-001</strain>
        <tissue evidence="3">Gonad</tissue>
    </source>
</reference>
<sequence length="240" mass="26542">MADSKRSNEDNPNGYGKNDNGRNSDGKNGNGKNGNGRIGDEKNGDGGNGDGKNDESRSSFLQTPNISGPTRRLPLVSYVSDGKNIEMTTLGASQKPELCSKQQQTQQNTTSDHRIQLLNTVAYMVLSFVGLFCSSIDVAERIRNFSAMPNYWYIVLDAVIAINSLIIFCVVFHLSNKSASYSDRMFFVGLFCSLLNLVSASVMYHLHEEWIAVVVLISATMLLFLLYIPWLMSNFADKNS</sequence>
<organism evidence="3">
    <name type="scientific">Octopus bimaculoides</name>
    <name type="common">California two-spotted octopus</name>
    <dbReference type="NCBI Taxonomy" id="37653"/>
    <lineage>
        <taxon>Eukaryota</taxon>
        <taxon>Metazoa</taxon>
        <taxon>Spiralia</taxon>
        <taxon>Lophotrochozoa</taxon>
        <taxon>Mollusca</taxon>
        <taxon>Cephalopoda</taxon>
        <taxon>Coleoidea</taxon>
        <taxon>Octopodiformes</taxon>
        <taxon>Octopoda</taxon>
        <taxon>Incirrata</taxon>
        <taxon>Octopodidae</taxon>
        <taxon>Octopus</taxon>
    </lineage>
</organism>
<feature type="transmembrane region" description="Helical" evidence="2">
    <location>
        <begin position="121"/>
        <end position="139"/>
    </location>
</feature>
<protein>
    <submittedName>
        <fullName evidence="3">Uncharacterized protein</fullName>
    </submittedName>
</protein>
<keyword evidence="2" id="KW-0472">Membrane</keyword>
<keyword evidence="2" id="KW-0812">Transmembrane</keyword>
<dbReference type="KEGG" id="obi:106882980"/>
<accession>A0A0L8FK15</accession>